<dbReference type="Gene3D" id="3.30.420.10">
    <property type="entry name" value="Ribonuclease H-like superfamily/Ribonuclease H"/>
    <property type="match status" value="1"/>
</dbReference>
<evidence type="ECO:0000259" key="2">
    <source>
        <dbReference type="Pfam" id="PF18701"/>
    </source>
</evidence>
<dbReference type="AlphaFoldDB" id="A0A4C1UMH1"/>
<reference evidence="3 4" key="1">
    <citation type="journal article" date="2019" name="Commun. Biol.">
        <title>The bagworm genome reveals a unique fibroin gene that provides high tensile strength.</title>
        <authorList>
            <person name="Kono N."/>
            <person name="Nakamura H."/>
            <person name="Ohtoshi R."/>
            <person name="Tomita M."/>
            <person name="Numata K."/>
            <person name="Arakawa K."/>
        </authorList>
    </citation>
    <scope>NUCLEOTIDE SEQUENCE [LARGE SCALE GENOMIC DNA]</scope>
</reference>
<name>A0A4C1UMH1_EUMVA</name>
<gene>
    <name evidence="3" type="ORF">EVAR_18712_1</name>
</gene>
<dbReference type="PANTHER" id="PTHR47331:SF6">
    <property type="entry name" value="DOUBLECORTIN DOMAIN-CONTAINING PROTEIN"/>
    <property type="match status" value="1"/>
</dbReference>
<dbReference type="GO" id="GO:0003676">
    <property type="term" value="F:nucleic acid binding"/>
    <property type="evidence" value="ECO:0007669"/>
    <property type="project" value="InterPro"/>
</dbReference>
<feature type="region of interest" description="Disordered" evidence="1">
    <location>
        <begin position="38"/>
        <end position="74"/>
    </location>
</feature>
<dbReference type="Pfam" id="PF18701">
    <property type="entry name" value="DUF5641"/>
    <property type="match status" value="1"/>
</dbReference>
<feature type="domain" description="DUF5641" evidence="2">
    <location>
        <begin position="395"/>
        <end position="486"/>
    </location>
</feature>
<dbReference type="InterPro" id="IPR040676">
    <property type="entry name" value="DUF5641"/>
</dbReference>
<proteinExistence type="predicted"/>
<organism evidence="3 4">
    <name type="scientific">Eumeta variegata</name>
    <name type="common">Bagworm moth</name>
    <name type="synonym">Eumeta japonica</name>
    <dbReference type="NCBI Taxonomy" id="151549"/>
    <lineage>
        <taxon>Eukaryota</taxon>
        <taxon>Metazoa</taxon>
        <taxon>Ecdysozoa</taxon>
        <taxon>Arthropoda</taxon>
        <taxon>Hexapoda</taxon>
        <taxon>Insecta</taxon>
        <taxon>Pterygota</taxon>
        <taxon>Neoptera</taxon>
        <taxon>Endopterygota</taxon>
        <taxon>Lepidoptera</taxon>
        <taxon>Glossata</taxon>
        <taxon>Ditrysia</taxon>
        <taxon>Tineoidea</taxon>
        <taxon>Psychidae</taxon>
        <taxon>Oiketicinae</taxon>
        <taxon>Eumeta</taxon>
    </lineage>
</organism>
<protein>
    <recommendedName>
        <fullName evidence="2">DUF5641 domain-containing protein</fullName>
    </recommendedName>
</protein>
<evidence type="ECO:0000313" key="4">
    <source>
        <dbReference type="Proteomes" id="UP000299102"/>
    </source>
</evidence>
<keyword evidence="4" id="KW-1185">Reference proteome</keyword>
<dbReference type="InterPro" id="IPR036397">
    <property type="entry name" value="RNaseH_sf"/>
</dbReference>
<dbReference type="OrthoDB" id="10049357at2759"/>
<dbReference type="PANTHER" id="PTHR47331">
    <property type="entry name" value="PHD-TYPE DOMAIN-CONTAINING PROTEIN"/>
    <property type="match status" value="1"/>
</dbReference>
<feature type="compositionally biased region" description="Basic and acidic residues" evidence="1">
    <location>
        <begin position="57"/>
        <end position="68"/>
    </location>
</feature>
<evidence type="ECO:0000256" key="1">
    <source>
        <dbReference type="SAM" id="MobiDB-lite"/>
    </source>
</evidence>
<dbReference type="EMBL" id="BGZK01000195">
    <property type="protein sequence ID" value="GBP27519.1"/>
    <property type="molecule type" value="Genomic_DNA"/>
</dbReference>
<feature type="compositionally biased region" description="Acidic residues" evidence="1">
    <location>
        <begin position="40"/>
        <end position="51"/>
    </location>
</feature>
<accession>A0A4C1UMH1</accession>
<comment type="caution">
    <text evidence="3">The sequence shown here is derived from an EMBL/GenBank/DDBJ whole genome shotgun (WGS) entry which is preliminary data.</text>
</comment>
<dbReference type="Proteomes" id="UP000299102">
    <property type="component" value="Unassembled WGS sequence"/>
</dbReference>
<evidence type="ECO:0000313" key="3">
    <source>
        <dbReference type="EMBL" id="GBP27519.1"/>
    </source>
</evidence>
<sequence>MLRSQHFGSELPLLVGRVKAKEELLRAQIQLTAVRLAASETEETDSEEDDNTVVQDQEAKKRQNKDELAPAAKIDMPPAVCATSTCSASETEQKKQTEIPTALHATKTSPTQHSRPEHVAPLQSTGNMITELTAALTLAARAPSKIIKCTLNKFTSAMKYRRFGFFAEQPQEKPDLMKMAIFLEREAERCSAYAPPETVTQLKGIRLHRRKEYRKRFLHRQIEERIQNRTDSRVRAPYVEKRDISSQKPTILVETGEEKILHLTVKKPDSDILECIPNIDKFSKWNKLIRSTARVLQFRASPASPPTEDHLSSRLAHHRRPFTYTGIDYFGPLTVKIGRATTKRYVVLFICATTRTIHLDIAASLDTSSAIIALKRMMARRGCPHRNLTLTAVPQWRVSQQLADMFWSRWPREYLPELQHRRERHGRGGTIKIGDVVLIADNTLLCNTWPRGVIKEVYPGTDGVIRVADVQTKNCILRRPTKKIVVIPTEPAVLT</sequence>